<accession>A0A8H7BM06</accession>
<name>A0A8H7BM06_9FUNG</name>
<feature type="compositionally biased region" description="Basic and acidic residues" evidence="1">
    <location>
        <begin position="216"/>
        <end position="226"/>
    </location>
</feature>
<sequence length="226" mass="25245">MNEACTKDALKPRLGSIEGANEATESWSDAHLHIRRRTPFASASTQSLPGLVNYALSATASLTRRAHDSLPMRRGASHSSLDVTTDNRHSFLEGRKLAAVKRPQHKGHRPRSYSEVPAIPSRIERAPPIATTNKTPIYEYYGFVMYLASFVAFDEHANVLRVDCPLVTEISPDWMPELHDIPISVVNAVLYQPRREEANTNQDKIPRHPGGKRGGKRDTESNKPMK</sequence>
<feature type="region of interest" description="Disordered" evidence="1">
    <location>
        <begin position="196"/>
        <end position="226"/>
    </location>
</feature>
<proteinExistence type="predicted"/>
<dbReference type="EMBL" id="JABAYA010000091">
    <property type="protein sequence ID" value="KAF7725722.1"/>
    <property type="molecule type" value="Genomic_DNA"/>
</dbReference>
<reference evidence="2" key="1">
    <citation type="submission" date="2020-01" db="EMBL/GenBank/DDBJ databases">
        <title>Genome Sequencing of Three Apophysomyces-Like Fungal Strains Confirms a Novel Fungal Genus in the Mucoromycota with divergent Burkholderia-like Endosymbiotic Bacteria.</title>
        <authorList>
            <person name="Stajich J.E."/>
            <person name="Macias A.M."/>
            <person name="Carter-House D."/>
            <person name="Lovett B."/>
            <person name="Kasson L.R."/>
            <person name="Berry K."/>
            <person name="Grigoriev I."/>
            <person name="Chang Y."/>
            <person name="Spatafora J."/>
            <person name="Kasson M.T."/>
        </authorList>
    </citation>
    <scope>NUCLEOTIDE SEQUENCE</scope>
    <source>
        <strain evidence="2">NRRL A-21654</strain>
    </source>
</reference>
<dbReference type="AlphaFoldDB" id="A0A8H7BM06"/>
<dbReference type="OrthoDB" id="690928at2759"/>
<evidence type="ECO:0000313" key="3">
    <source>
        <dbReference type="Proteomes" id="UP000605846"/>
    </source>
</evidence>
<evidence type="ECO:0000313" key="2">
    <source>
        <dbReference type="EMBL" id="KAF7725722.1"/>
    </source>
</evidence>
<comment type="caution">
    <text evidence="2">The sequence shown here is derived from an EMBL/GenBank/DDBJ whole genome shotgun (WGS) entry which is preliminary data.</text>
</comment>
<keyword evidence="3" id="KW-1185">Reference proteome</keyword>
<organism evidence="2 3">
    <name type="scientific">Apophysomyces ossiformis</name>
    <dbReference type="NCBI Taxonomy" id="679940"/>
    <lineage>
        <taxon>Eukaryota</taxon>
        <taxon>Fungi</taxon>
        <taxon>Fungi incertae sedis</taxon>
        <taxon>Mucoromycota</taxon>
        <taxon>Mucoromycotina</taxon>
        <taxon>Mucoromycetes</taxon>
        <taxon>Mucorales</taxon>
        <taxon>Mucorineae</taxon>
        <taxon>Mucoraceae</taxon>
        <taxon>Apophysomyces</taxon>
    </lineage>
</organism>
<dbReference type="Proteomes" id="UP000605846">
    <property type="component" value="Unassembled WGS sequence"/>
</dbReference>
<gene>
    <name evidence="2" type="ORF">EC973_009440</name>
</gene>
<evidence type="ECO:0000256" key="1">
    <source>
        <dbReference type="SAM" id="MobiDB-lite"/>
    </source>
</evidence>
<protein>
    <submittedName>
        <fullName evidence="2">Uncharacterized protein</fullName>
    </submittedName>
</protein>